<dbReference type="NCBIfam" id="TIGR00172">
    <property type="entry name" value="maf"/>
    <property type="match status" value="1"/>
</dbReference>
<sequence length="289" mass="31822">MSLIDLRDPPTTPSEPPPSYDDVSKPTLNNTLPTPSLRPHVRSLSQIQIQGRPPPPPLNLDALNQLRGRRVILASTSPRRKILIALLGFKDAECIPSQFAEDLSKSSLSPFEYVQQTAEAKAMEVYRREIDSPKGEPGIILAADTIVVSHAGIIMEKPRSEAEHVRMLTTLRDEGPHRVYTAVTAMRPLENAIDPGYVCRTHVEETVVKFDAAVSDELILAYVKTREGADKAGGYGLQGTGSVLVERIEGSHDNVIGLPLRSTLRLIELIMQPEDELDDTYVNSDDDEA</sequence>
<evidence type="ECO:0000313" key="4">
    <source>
        <dbReference type="EMBL" id="KAF2808211.1"/>
    </source>
</evidence>
<protein>
    <submittedName>
        <fullName evidence="4 6">Maf-domain-containing protein</fullName>
    </submittedName>
</protein>
<evidence type="ECO:0000256" key="2">
    <source>
        <dbReference type="ARBA" id="ARBA00022801"/>
    </source>
</evidence>
<evidence type="ECO:0000313" key="6">
    <source>
        <dbReference type="RefSeq" id="XP_033575175.1"/>
    </source>
</evidence>
<accession>A0A6A6YHD1</accession>
<dbReference type="SUPFAM" id="SSF52972">
    <property type="entry name" value="ITPase-like"/>
    <property type="match status" value="1"/>
</dbReference>
<dbReference type="EMBL" id="MU003703">
    <property type="protein sequence ID" value="KAF2808211.1"/>
    <property type="molecule type" value="Genomic_DNA"/>
</dbReference>
<dbReference type="Gene3D" id="3.90.950.10">
    <property type="match status" value="1"/>
</dbReference>
<feature type="region of interest" description="Disordered" evidence="3">
    <location>
        <begin position="1"/>
        <end position="38"/>
    </location>
</feature>
<dbReference type="PANTHER" id="PTHR43213:SF5">
    <property type="entry name" value="BIFUNCTIONAL DTTP_UTP PYROPHOSPHATASE_METHYLTRANSFERASE PROTEIN-RELATED"/>
    <property type="match status" value="1"/>
</dbReference>
<dbReference type="InterPro" id="IPR003697">
    <property type="entry name" value="Maf-like"/>
</dbReference>
<proteinExistence type="inferred from homology"/>
<keyword evidence="2" id="KW-0378">Hydrolase</keyword>
<organism evidence="4">
    <name type="scientific">Mytilinidion resinicola</name>
    <dbReference type="NCBI Taxonomy" id="574789"/>
    <lineage>
        <taxon>Eukaryota</taxon>
        <taxon>Fungi</taxon>
        <taxon>Dikarya</taxon>
        <taxon>Ascomycota</taxon>
        <taxon>Pezizomycotina</taxon>
        <taxon>Dothideomycetes</taxon>
        <taxon>Pleosporomycetidae</taxon>
        <taxon>Mytilinidiales</taxon>
        <taxon>Mytilinidiaceae</taxon>
        <taxon>Mytilinidion</taxon>
    </lineage>
</organism>
<dbReference type="PANTHER" id="PTHR43213">
    <property type="entry name" value="BIFUNCTIONAL DTTP/UTP PYROPHOSPHATASE/METHYLTRANSFERASE PROTEIN-RELATED"/>
    <property type="match status" value="1"/>
</dbReference>
<dbReference type="Proteomes" id="UP000504636">
    <property type="component" value="Unplaced"/>
</dbReference>
<evidence type="ECO:0000256" key="3">
    <source>
        <dbReference type="SAM" id="MobiDB-lite"/>
    </source>
</evidence>
<dbReference type="CDD" id="cd00555">
    <property type="entry name" value="Maf"/>
    <property type="match status" value="1"/>
</dbReference>
<comment type="cofactor">
    <cofactor evidence="1">
        <name>a divalent metal cation</name>
        <dbReference type="ChEBI" id="CHEBI:60240"/>
    </cofactor>
</comment>
<gene>
    <name evidence="4 6" type="ORF">BDZ99DRAFT_509544</name>
</gene>
<name>A0A6A6YHD1_9PEZI</name>
<dbReference type="AlphaFoldDB" id="A0A6A6YHD1"/>
<evidence type="ECO:0000313" key="5">
    <source>
        <dbReference type="Proteomes" id="UP000504636"/>
    </source>
</evidence>
<dbReference type="RefSeq" id="XP_033575175.1">
    <property type="nucleotide sequence ID" value="XM_033724414.1"/>
</dbReference>
<reference evidence="6" key="2">
    <citation type="submission" date="2020-04" db="EMBL/GenBank/DDBJ databases">
        <authorList>
            <consortium name="NCBI Genome Project"/>
        </authorList>
    </citation>
    <scope>NUCLEOTIDE SEQUENCE</scope>
    <source>
        <strain evidence="6">CBS 304.34</strain>
    </source>
</reference>
<dbReference type="GeneID" id="54465307"/>
<reference evidence="4 6" key="1">
    <citation type="journal article" date="2020" name="Stud. Mycol.">
        <title>101 Dothideomycetes genomes: a test case for predicting lifestyles and emergence of pathogens.</title>
        <authorList>
            <person name="Haridas S."/>
            <person name="Albert R."/>
            <person name="Binder M."/>
            <person name="Bloem J."/>
            <person name="Labutti K."/>
            <person name="Salamov A."/>
            <person name="Andreopoulos B."/>
            <person name="Baker S."/>
            <person name="Barry K."/>
            <person name="Bills G."/>
            <person name="Bluhm B."/>
            <person name="Cannon C."/>
            <person name="Castanera R."/>
            <person name="Culley D."/>
            <person name="Daum C."/>
            <person name="Ezra D."/>
            <person name="Gonzalez J."/>
            <person name="Henrissat B."/>
            <person name="Kuo A."/>
            <person name="Liang C."/>
            <person name="Lipzen A."/>
            <person name="Lutzoni F."/>
            <person name="Magnuson J."/>
            <person name="Mondo S."/>
            <person name="Nolan M."/>
            <person name="Ohm R."/>
            <person name="Pangilinan J."/>
            <person name="Park H.-J."/>
            <person name="Ramirez L."/>
            <person name="Alfaro M."/>
            <person name="Sun H."/>
            <person name="Tritt A."/>
            <person name="Yoshinaga Y."/>
            <person name="Zwiers L.-H."/>
            <person name="Turgeon B."/>
            <person name="Goodwin S."/>
            <person name="Spatafora J."/>
            <person name="Crous P."/>
            <person name="Grigoriev I."/>
        </authorList>
    </citation>
    <scope>NUCLEOTIDE SEQUENCE</scope>
    <source>
        <strain evidence="4 6">CBS 304.34</strain>
    </source>
</reference>
<evidence type="ECO:0000256" key="1">
    <source>
        <dbReference type="ARBA" id="ARBA00001968"/>
    </source>
</evidence>
<dbReference type="HAMAP" id="MF_00528">
    <property type="entry name" value="Maf"/>
    <property type="match status" value="1"/>
</dbReference>
<reference evidence="6" key="3">
    <citation type="submission" date="2025-04" db="UniProtKB">
        <authorList>
            <consortium name="RefSeq"/>
        </authorList>
    </citation>
    <scope>IDENTIFICATION</scope>
    <source>
        <strain evidence="6">CBS 304.34</strain>
    </source>
</reference>
<dbReference type="OrthoDB" id="10267058at2759"/>
<dbReference type="GO" id="GO:0047429">
    <property type="term" value="F:nucleoside triphosphate diphosphatase activity"/>
    <property type="evidence" value="ECO:0007669"/>
    <property type="project" value="InterPro"/>
</dbReference>
<feature type="compositionally biased region" description="Pro residues" evidence="3">
    <location>
        <begin position="10"/>
        <end position="19"/>
    </location>
</feature>
<keyword evidence="5" id="KW-1185">Reference proteome</keyword>
<dbReference type="InterPro" id="IPR029001">
    <property type="entry name" value="ITPase-like_fam"/>
</dbReference>
<dbReference type="Pfam" id="PF02545">
    <property type="entry name" value="Maf"/>
    <property type="match status" value="1"/>
</dbReference>